<gene>
    <name evidence="1" type="ORF">OIK40_12025</name>
</gene>
<name>A0ABT5JV11_9SPHN</name>
<evidence type="ECO:0000313" key="1">
    <source>
        <dbReference type="EMBL" id="MDC8755367.1"/>
    </source>
</evidence>
<proteinExistence type="predicted"/>
<reference evidence="1 2" key="1">
    <citation type="submission" date="2022-10" db="EMBL/GenBank/DDBJ databases">
        <title>Erythrobacter sp. sf7 Genome sequencing.</title>
        <authorList>
            <person name="Park S."/>
        </authorList>
    </citation>
    <scope>NUCLEOTIDE SEQUENCE [LARGE SCALE GENOMIC DNA]</scope>
    <source>
        <strain evidence="2">sf7</strain>
    </source>
</reference>
<sequence length="242" mass="27428">MTKPFYAQRRLKDLKIAIAEARSFFDESIEQQTISFLDDLAENIASRAVEDDDQAHALIVRCMGTIAQHYADDSYDFWGMPNPFRCLEAEPALIPPAPSAKLVEWTWPVINEPPAATNGGPFGGNFRKYSAMKMFGYTVVQKGRADGWTEPVRKRFLNDFMEMNLPPIVKKTFGDEYGNPMSATRLRKVANVIASNASLRARANPTGFEMAIDDWETDLAHLEKKYYHGAGLKFEPWPQVER</sequence>
<evidence type="ECO:0000313" key="2">
    <source>
        <dbReference type="Proteomes" id="UP001216558"/>
    </source>
</evidence>
<keyword evidence="2" id="KW-1185">Reference proteome</keyword>
<dbReference type="Proteomes" id="UP001216558">
    <property type="component" value="Unassembled WGS sequence"/>
</dbReference>
<protein>
    <recommendedName>
        <fullName evidence="3">Phage protein</fullName>
    </recommendedName>
</protein>
<comment type="caution">
    <text evidence="1">The sequence shown here is derived from an EMBL/GenBank/DDBJ whole genome shotgun (WGS) entry which is preliminary data.</text>
</comment>
<accession>A0ABT5JV11</accession>
<dbReference type="RefSeq" id="WP_273678580.1">
    <property type="nucleotide sequence ID" value="NZ_JAQQXQ010000009.1"/>
</dbReference>
<organism evidence="1 2">
    <name type="scientific">Erythrobacter fulvus</name>
    <dbReference type="NCBI Taxonomy" id="2987523"/>
    <lineage>
        <taxon>Bacteria</taxon>
        <taxon>Pseudomonadati</taxon>
        <taxon>Pseudomonadota</taxon>
        <taxon>Alphaproteobacteria</taxon>
        <taxon>Sphingomonadales</taxon>
        <taxon>Erythrobacteraceae</taxon>
        <taxon>Erythrobacter/Porphyrobacter group</taxon>
        <taxon>Erythrobacter</taxon>
    </lineage>
</organism>
<evidence type="ECO:0008006" key="3">
    <source>
        <dbReference type="Google" id="ProtNLM"/>
    </source>
</evidence>
<dbReference type="EMBL" id="JAQQXQ010000009">
    <property type="protein sequence ID" value="MDC8755367.1"/>
    <property type="molecule type" value="Genomic_DNA"/>
</dbReference>